<evidence type="ECO:0008006" key="4">
    <source>
        <dbReference type="Google" id="ProtNLM"/>
    </source>
</evidence>
<feature type="transmembrane region" description="Helical" evidence="1">
    <location>
        <begin position="64"/>
        <end position="84"/>
    </location>
</feature>
<keyword evidence="1" id="KW-1133">Transmembrane helix</keyword>
<keyword evidence="1" id="KW-0472">Membrane</keyword>
<reference evidence="2" key="1">
    <citation type="submission" date="2022-05" db="EMBL/GenBank/DDBJ databases">
        <authorList>
            <person name="Oliphant S.A."/>
            <person name="Watson-Haigh N.S."/>
            <person name="Sumby K.M."/>
            <person name="Gardner J.M."/>
            <person name="Jiranek V."/>
        </authorList>
    </citation>
    <scope>NUCLEOTIDE SEQUENCE</scope>
    <source>
        <strain evidence="2">Ru20-1</strain>
    </source>
</reference>
<dbReference type="Proteomes" id="UP001057532">
    <property type="component" value="Chromosome"/>
</dbReference>
<keyword evidence="3" id="KW-1185">Reference proteome</keyword>
<accession>A0ABY5C323</accession>
<evidence type="ECO:0000313" key="2">
    <source>
        <dbReference type="EMBL" id="USS93159.1"/>
    </source>
</evidence>
<dbReference type="RefSeq" id="WP_252779952.1">
    <property type="nucleotide sequence ID" value="NZ_CP097478.1"/>
</dbReference>
<evidence type="ECO:0000313" key="3">
    <source>
        <dbReference type="Proteomes" id="UP001057532"/>
    </source>
</evidence>
<proteinExistence type="predicted"/>
<dbReference type="EMBL" id="CP097478">
    <property type="protein sequence ID" value="USS93159.1"/>
    <property type="molecule type" value="Genomic_DNA"/>
</dbReference>
<evidence type="ECO:0000256" key="1">
    <source>
        <dbReference type="SAM" id="Phobius"/>
    </source>
</evidence>
<feature type="transmembrane region" description="Helical" evidence="1">
    <location>
        <begin position="91"/>
        <end position="112"/>
    </location>
</feature>
<gene>
    <name evidence="2" type="ORF">M8332_06075</name>
</gene>
<feature type="transmembrane region" description="Helical" evidence="1">
    <location>
        <begin position="41"/>
        <end position="58"/>
    </location>
</feature>
<organism evidence="2 3">
    <name type="scientific">Fructilactobacillus ixorae</name>
    <dbReference type="NCBI Taxonomy" id="1750535"/>
    <lineage>
        <taxon>Bacteria</taxon>
        <taxon>Bacillati</taxon>
        <taxon>Bacillota</taxon>
        <taxon>Bacilli</taxon>
        <taxon>Lactobacillales</taxon>
        <taxon>Lactobacillaceae</taxon>
        <taxon>Fructilactobacillus</taxon>
    </lineage>
</organism>
<name>A0ABY5C323_9LACO</name>
<feature type="transmembrane region" description="Helical" evidence="1">
    <location>
        <begin position="6"/>
        <end position="29"/>
    </location>
</feature>
<keyword evidence="1" id="KW-0812">Transmembrane</keyword>
<sequence length="135" mass="15479">MKFKQLNWWTLVTLGIFLLLNGLLSLVVFHTSRATFGRSEIAALILVLVPLALFWLGIRLGLYLLALVQALYLVGYCSALYRLVQLPKLALLLRSFALVAVLIALGALLYWFRLAWQTRQALTKARVQRYLKFRK</sequence>
<protein>
    <recommendedName>
        <fullName evidence="4">DUF3021 domain-containing protein</fullName>
    </recommendedName>
</protein>